<dbReference type="GO" id="GO:0000045">
    <property type="term" value="P:autophagosome assembly"/>
    <property type="evidence" value="ECO:0007669"/>
    <property type="project" value="UniProtKB-UniRule"/>
</dbReference>
<feature type="domain" description="Autophagy protein ATG17-like" evidence="10">
    <location>
        <begin position="115"/>
        <end position="227"/>
    </location>
</feature>
<evidence type="ECO:0000256" key="6">
    <source>
        <dbReference type="ARBA" id="ARBA00023054"/>
    </source>
</evidence>
<proteinExistence type="inferred from homology"/>
<dbReference type="InterPro" id="IPR019460">
    <property type="entry name" value="Atg11_C"/>
</dbReference>
<keyword evidence="7" id="KW-0926">Vacuole</keyword>
<evidence type="ECO:0000259" key="10">
    <source>
        <dbReference type="Pfam" id="PF04108"/>
    </source>
</evidence>
<keyword evidence="13" id="KW-1185">Reference proteome</keyword>
<evidence type="ECO:0000313" key="13">
    <source>
        <dbReference type="Proteomes" id="UP000322873"/>
    </source>
</evidence>
<keyword evidence="7" id="KW-0472">Membrane</keyword>
<dbReference type="SUPFAM" id="SSF57997">
    <property type="entry name" value="Tropomyosin"/>
    <property type="match status" value="1"/>
</dbReference>
<dbReference type="GO" id="GO:0034517">
    <property type="term" value="P:ribophagy"/>
    <property type="evidence" value="ECO:0007669"/>
    <property type="project" value="TreeGrafter"/>
</dbReference>
<evidence type="ECO:0000259" key="11">
    <source>
        <dbReference type="Pfam" id="PF10377"/>
    </source>
</evidence>
<comment type="function">
    <text evidence="7">Involved in cytoplasm to vacuole transport (Cvt), pexophagy, mitophagy and nucleophagy. Recruits mitochondria for their selective degradation via autophagy (mitophagy) during starvation. Works as scaffold proteins that recruit ATG proteins to the pre-autophagosome (PAS), the site of vesicle/autophagosome formation. Required for the Cvt vesicles completion.</text>
</comment>
<feature type="coiled-coil region" evidence="8">
    <location>
        <begin position="153"/>
        <end position="183"/>
    </location>
</feature>
<sequence length="1521" mass="171620">MELHVYIAHTGQHLQVDPGSFNSLDDFKVWVARYAPIAASDHISLTAAAKAVRFQALSSEKEIFVYDRRIIQQSSNTSAKSLISEIPPPRKYTASQPPDSITNEKNLQAWKDLFAERRTWAMKVIDDCAAMTDQAQQRYIETEVITRSVDTAILNLEKHVKALDQRNAELQNYVEDIQKLNNTGDWEASISRLKSLPATADVIKFIKGRDLPRAQRRTTLEDLVDVEENVEKSPARAAISHAQEPISLMEDIEAISRKINTDCETVLDFTNTSKNISQASKSALLHTEKFLPTLSKRALEMGEILQTATKLRNSTALSSIEFMYDIASLTAMLAEVNGRFSALDLDNDGLEAVHLISMLDTLPVTYASFLAEAVRRREWDEKVKSDSSTLANEMASFHEEEIRRRRKWQKNIGSTLLGEKPEQQVMALEVNLQGEEDDWPQVSRQDLEELFEILRADNSQSQIQSRRAKAFKAGSIHEAALGKSALLMRGDDDLLKNLQEEKVKVENKLKTAESRVRRLEDLLHRQTQISRTSTGNVFQIPNNPSPDAQNTANPLTSPRLNDDSRRSSISSRRFSSNRGEEEKAFQQKLLSLEAELIAERERASGLEKEVAAKDTSTSELKSQLGELNSMKEDLSENFKAQQRDFMEERKSLEDEIKRLKARLEELEDEMDRYLGSRENEKSDVDDRVHILQEELDRLRKDTAAETLKAQGQVDFLRNDAKLQRETNETLERQMQSLREEKKELMSRTIKAESAAEDQLKALQEIHLQLSPKLRMPQEFTALSGSLTNKSLNLVSELENTKRGYNLAKSQRDDAETTISELRAELAEYKEKYSIQVKESQNLRDTLSSEKAKFSALEAELADERLQLSSLRTKMADGETGSEALRSRLEEEEQKVTSLSEDLAGQLSRIGSLEEEMRSHQEKHQFAQERFDRLNNRFDSRTSRAKDLTQRVYSQNDKLVRLLERLSYSVTKENGSMIIQKLPKPDRSINGNDSSDPGNKIKRSISGSTTMKAMIDSGDLDLLYWMHNDDAEAEAEKYDSFINSIGNFDVDSFSEVIAKRVRDMEFTIKKYSKDARSYREKSHRAQKEAHEKIAFKNFKEGDLALFLPTRNQSTGAWAAFNVGAPHYFLREQDSHKLRSRDWLLARIQKIEDRVVDLSKSMTDGRSFASTGGDSYEDDNPFDLSDGLRWYLIDAAEEKPGAPSTPGLAKSTVASANIDATATIRRSKKSSSGSAEGLNKTLAKSLDSRRSSSNSKKAIPISASPLRKTDSTASVSGLRTLPNNETGGTIASSQAVNGDGAASAANTENAHNVHEYPAAMGTGFEREYPTEGAGAETNRTISPSKRSMIWDSLWSIDFSLESGKRSKVQVKAGDCIKMSHGHHITSRTPVCFLIIIHAHMHSTAQHSATQRNAMVMDTAMDGAAMEDKEGPTFTHNNVQDEARRNIMNMQCIFYPSTILYALMSRQKADLYYLTMVEEPSNARFIKFIHKPFMLKLFPCISPVYAVEGQNNAFPRYHCNHYSC</sequence>
<evidence type="ECO:0000256" key="7">
    <source>
        <dbReference type="RuleBase" id="RU367075"/>
    </source>
</evidence>
<dbReference type="GO" id="GO:0034045">
    <property type="term" value="C:phagophore assembly site membrane"/>
    <property type="evidence" value="ECO:0007669"/>
    <property type="project" value="UniProtKB-SubCell"/>
</dbReference>
<dbReference type="Proteomes" id="UP000322873">
    <property type="component" value="Unassembled WGS sequence"/>
</dbReference>
<dbReference type="EMBL" id="VICG01000011">
    <property type="protein sequence ID" value="KAA8567370.1"/>
    <property type="molecule type" value="Genomic_DNA"/>
</dbReference>
<dbReference type="Pfam" id="PF04108">
    <property type="entry name" value="ATG17_like"/>
    <property type="match status" value="2"/>
</dbReference>
<comment type="caution">
    <text evidence="12">The sequence shown here is derived from an EMBL/GenBank/DDBJ whole genome shotgun (WGS) entry which is preliminary data.</text>
</comment>
<dbReference type="PANTHER" id="PTHR13222">
    <property type="entry name" value="RB1-INDUCIBLE COILED-COIL"/>
    <property type="match status" value="1"/>
</dbReference>
<dbReference type="GO" id="GO:1990316">
    <property type="term" value="C:Atg1/ULK1 kinase complex"/>
    <property type="evidence" value="ECO:0007669"/>
    <property type="project" value="TreeGrafter"/>
</dbReference>
<dbReference type="GO" id="GO:0061709">
    <property type="term" value="P:reticulophagy"/>
    <property type="evidence" value="ECO:0007669"/>
    <property type="project" value="TreeGrafter"/>
</dbReference>
<evidence type="ECO:0000256" key="3">
    <source>
        <dbReference type="ARBA" id="ARBA00022448"/>
    </source>
</evidence>
<evidence type="ECO:0000256" key="4">
    <source>
        <dbReference type="ARBA" id="ARBA00022927"/>
    </source>
</evidence>
<keyword evidence="4 7" id="KW-0653">Protein transport</keyword>
<feature type="compositionally biased region" description="Polar residues" evidence="9">
    <location>
        <begin position="1269"/>
        <end position="1294"/>
    </location>
</feature>
<comment type="similarity">
    <text evidence="1 7">Belongs to the ATG11 family.</text>
</comment>
<evidence type="ECO:0000256" key="1">
    <source>
        <dbReference type="ARBA" id="ARBA00009729"/>
    </source>
</evidence>
<dbReference type="GO" id="GO:0000422">
    <property type="term" value="P:autophagy of mitochondrion"/>
    <property type="evidence" value="ECO:0007669"/>
    <property type="project" value="TreeGrafter"/>
</dbReference>
<feature type="compositionally biased region" description="Polar residues" evidence="9">
    <location>
        <begin position="528"/>
        <end position="559"/>
    </location>
</feature>
<dbReference type="GO" id="GO:0019901">
    <property type="term" value="F:protein kinase binding"/>
    <property type="evidence" value="ECO:0007669"/>
    <property type="project" value="TreeGrafter"/>
</dbReference>
<dbReference type="PANTHER" id="PTHR13222:SF1">
    <property type="entry name" value="RB1-INDUCIBLE COILED-COIL PROTEIN 1"/>
    <property type="match status" value="1"/>
</dbReference>
<feature type="coiled-coil region" evidence="8">
    <location>
        <begin position="589"/>
        <end position="754"/>
    </location>
</feature>
<dbReference type="InterPro" id="IPR040040">
    <property type="entry name" value="ATG11"/>
</dbReference>
<feature type="region of interest" description="Disordered" evidence="9">
    <location>
        <begin position="528"/>
        <end position="582"/>
    </location>
</feature>
<evidence type="ECO:0000256" key="5">
    <source>
        <dbReference type="ARBA" id="ARBA00023006"/>
    </source>
</evidence>
<feature type="coiled-coil region" evidence="8">
    <location>
        <begin position="804"/>
        <end position="936"/>
    </location>
</feature>
<comment type="subcellular location">
    <subcellularLocation>
        <location evidence="7">Preautophagosomal structure membrane</location>
        <topology evidence="7">Peripheral membrane protein</topology>
    </subcellularLocation>
    <subcellularLocation>
        <location evidence="7">Vacuole membrane</location>
        <topology evidence="7">Peripheral membrane protein</topology>
    </subcellularLocation>
    <text evidence="7">During pexophagy, accumulates in the vacuolar membrane region, where the peroxisomes contact the vacuole.</text>
</comment>
<keyword evidence="6 8" id="KW-0175">Coiled coil</keyword>
<reference evidence="12 13" key="1">
    <citation type="submission" date="2019-06" db="EMBL/GenBank/DDBJ databases">
        <title>Genome Sequence of the Brown Rot Fungal Pathogen Monilinia fructicola.</title>
        <authorList>
            <person name="De Miccolis Angelini R.M."/>
            <person name="Landi L."/>
            <person name="Abate D."/>
            <person name="Pollastro S."/>
            <person name="Romanazzi G."/>
            <person name="Faretra F."/>
        </authorList>
    </citation>
    <scope>NUCLEOTIDE SEQUENCE [LARGE SCALE GENOMIC DNA]</scope>
    <source>
        <strain evidence="12 13">Mfrc123</strain>
    </source>
</reference>
<dbReference type="InterPro" id="IPR045326">
    <property type="entry name" value="ATG17-like_dom"/>
</dbReference>
<evidence type="ECO:0000256" key="2">
    <source>
        <dbReference type="ARBA" id="ARBA00013804"/>
    </source>
</evidence>
<dbReference type="GO" id="GO:0060090">
    <property type="term" value="F:molecular adaptor activity"/>
    <property type="evidence" value="ECO:0007669"/>
    <property type="project" value="TreeGrafter"/>
</dbReference>
<dbReference type="VEuPathDB" id="FungiDB:MFRU_007g03880"/>
<evidence type="ECO:0000256" key="9">
    <source>
        <dbReference type="SAM" id="MobiDB-lite"/>
    </source>
</evidence>
<feature type="region of interest" description="Disordered" evidence="9">
    <location>
        <begin position="1221"/>
        <end position="1310"/>
    </location>
</feature>
<dbReference type="Pfam" id="PF10377">
    <property type="entry name" value="ATG11"/>
    <property type="match status" value="1"/>
</dbReference>
<feature type="region of interest" description="Disordered" evidence="9">
    <location>
        <begin position="981"/>
        <end position="1003"/>
    </location>
</feature>
<dbReference type="GO" id="GO:0034727">
    <property type="term" value="P:piecemeal microautophagy of the nucleus"/>
    <property type="evidence" value="ECO:0007669"/>
    <property type="project" value="TreeGrafter"/>
</dbReference>
<gene>
    <name evidence="12" type="ORF">EYC84_010394</name>
</gene>
<comment type="subunit">
    <text evidence="7">Homodimer.</text>
</comment>
<dbReference type="GO" id="GO:0015031">
    <property type="term" value="P:protein transport"/>
    <property type="evidence" value="ECO:0007669"/>
    <property type="project" value="UniProtKB-KW"/>
</dbReference>
<feature type="compositionally biased region" description="Low complexity" evidence="9">
    <location>
        <begin position="567"/>
        <end position="577"/>
    </location>
</feature>
<name>A0A5M9JFF3_MONFR</name>
<evidence type="ECO:0000313" key="12">
    <source>
        <dbReference type="EMBL" id="KAA8567370.1"/>
    </source>
</evidence>
<accession>A0A5M9JFF3</accession>
<keyword evidence="5 7" id="KW-0072">Autophagy</keyword>
<evidence type="ECO:0000256" key="8">
    <source>
        <dbReference type="SAM" id="Coils"/>
    </source>
</evidence>
<dbReference type="Gene3D" id="1.10.287.1490">
    <property type="match status" value="1"/>
</dbReference>
<keyword evidence="3 7" id="KW-0813">Transport</keyword>
<protein>
    <recommendedName>
        <fullName evidence="2 7">Autophagy-related protein 11</fullName>
    </recommendedName>
</protein>
<dbReference type="GO" id="GO:1903599">
    <property type="term" value="P:positive regulation of autophagy of mitochondrion"/>
    <property type="evidence" value="ECO:0007669"/>
    <property type="project" value="UniProtKB-UniRule"/>
</dbReference>
<feature type="domain" description="Autophagy-related protein 11 C-terminal" evidence="11">
    <location>
        <begin position="1054"/>
        <end position="1195"/>
    </location>
</feature>
<organism evidence="12 13">
    <name type="scientific">Monilinia fructicola</name>
    <name type="common">Brown rot fungus</name>
    <name type="synonym">Ciboria fructicola</name>
    <dbReference type="NCBI Taxonomy" id="38448"/>
    <lineage>
        <taxon>Eukaryota</taxon>
        <taxon>Fungi</taxon>
        <taxon>Dikarya</taxon>
        <taxon>Ascomycota</taxon>
        <taxon>Pezizomycotina</taxon>
        <taxon>Leotiomycetes</taxon>
        <taxon>Helotiales</taxon>
        <taxon>Sclerotiniaceae</taxon>
        <taxon>Monilinia</taxon>
    </lineage>
</organism>
<feature type="domain" description="Autophagy protein ATG17-like" evidence="10">
    <location>
        <begin position="228"/>
        <end position="416"/>
    </location>
</feature>
<dbReference type="GO" id="GO:0005774">
    <property type="term" value="C:vacuolar membrane"/>
    <property type="evidence" value="ECO:0007669"/>
    <property type="project" value="UniProtKB-SubCell"/>
</dbReference>